<dbReference type="InterPro" id="IPR011992">
    <property type="entry name" value="EF-hand-dom_pair"/>
</dbReference>
<accession>A0A836L684</accession>
<dbReference type="PANTHER" id="PTHR23048:SF0">
    <property type="entry name" value="CALMODULIN LIKE 3"/>
    <property type="match status" value="1"/>
</dbReference>
<dbReference type="RefSeq" id="XP_067755740.1">
    <property type="nucleotide sequence ID" value="XM_067899501.1"/>
</dbReference>
<dbReference type="Pfam" id="PF14658">
    <property type="entry name" value="EF-hand_9"/>
    <property type="match status" value="1"/>
</dbReference>
<dbReference type="Proteomes" id="UP000674318">
    <property type="component" value="Chromosome 28"/>
</dbReference>
<comment type="caution">
    <text evidence="3">The sequence shown here is derived from an EMBL/GenBank/DDBJ whole genome shotgun (WGS) entry which is preliminary data.</text>
</comment>
<feature type="domain" description="EF-hand" evidence="2">
    <location>
        <begin position="81"/>
        <end position="116"/>
    </location>
</feature>
<dbReference type="Gene3D" id="1.10.238.10">
    <property type="entry name" value="EF-hand"/>
    <property type="match status" value="1"/>
</dbReference>
<name>A0A836L684_9TRYP</name>
<dbReference type="GO" id="GO:0016460">
    <property type="term" value="C:myosin II complex"/>
    <property type="evidence" value="ECO:0007669"/>
    <property type="project" value="TreeGrafter"/>
</dbReference>
<dbReference type="InterPro" id="IPR050230">
    <property type="entry name" value="CALM/Myosin/TropC-like"/>
</dbReference>
<dbReference type="PROSITE" id="PS50222">
    <property type="entry name" value="EF_HAND_2"/>
    <property type="match status" value="1"/>
</dbReference>
<dbReference type="AlphaFoldDB" id="A0A836L684"/>
<evidence type="ECO:0000256" key="1">
    <source>
        <dbReference type="ARBA" id="ARBA00022737"/>
    </source>
</evidence>
<keyword evidence="1" id="KW-0677">Repeat</keyword>
<dbReference type="KEGG" id="phet:94289578"/>
<proteinExistence type="predicted"/>
<dbReference type="InterPro" id="IPR039508">
    <property type="entry name" value="KASH5_EF-hand-like_dom"/>
</dbReference>
<dbReference type="OrthoDB" id="26525at2759"/>
<gene>
    <name evidence="3" type="ORF">JKF63_03499</name>
</gene>
<dbReference type="EMBL" id="JAFJZO010000028">
    <property type="protein sequence ID" value="KAG5500406.1"/>
    <property type="molecule type" value="Genomic_DNA"/>
</dbReference>
<dbReference type="GO" id="GO:0005509">
    <property type="term" value="F:calcium ion binding"/>
    <property type="evidence" value="ECO:0007669"/>
    <property type="project" value="InterPro"/>
</dbReference>
<dbReference type="InterPro" id="IPR002048">
    <property type="entry name" value="EF_hand_dom"/>
</dbReference>
<organism evidence="3 4">
    <name type="scientific">Porcisia hertigi</name>
    <dbReference type="NCBI Taxonomy" id="2761500"/>
    <lineage>
        <taxon>Eukaryota</taxon>
        <taxon>Discoba</taxon>
        <taxon>Euglenozoa</taxon>
        <taxon>Kinetoplastea</taxon>
        <taxon>Metakinetoplastina</taxon>
        <taxon>Trypanosomatida</taxon>
        <taxon>Trypanosomatidae</taxon>
        <taxon>Leishmaniinae</taxon>
        <taxon>Porcisia</taxon>
    </lineage>
</organism>
<dbReference type="SMART" id="SM00054">
    <property type="entry name" value="EFh"/>
    <property type="match status" value="3"/>
</dbReference>
<keyword evidence="4" id="KW-1185">Reference proteome</keyword>
<protein>
    <recommendedName>
        <fullName evidence="2">EF-hand domain-containing protein</fullName>
    </recommendedName>
</protein>
<dbReference type="PANTHER" id="PTHR23048">
    <property type="entry name" value="MYOSIN LIGHT CHAIN 1, 3"/>
    <property type="match status" value="1"/>
</dbReference>
<sequence length="154" mass="17764">MPSEFNDMCSAFFRKRFDFFDRDKIRRVKMSDFATLVRACGAVPLEASLEEIRAIADPNGRGSCSFEDFCRALKRAFEESVLPQEVSEAFQNFDPDKRGFISPHELRCFLTTMGDVLTAEEMNQFVEEMQSEMDMEGNLVVPDVIEKMTPDMFR</sequence>
<dbReference type="GeneID" id="94289578"/>
<evidence type="ECO:0000313" key="4">
    <source>
        <dbReference type="Proteomes" id="UP000674318"/>
    </source>
</evidence>
<evidence type="ECO:0000259" key="2">
    <source>
        <dbReference type="PROSITE" id="PS50222"/>
    </source>
</evidence>
<dbReference type="FunFam" id="1.10.238.10:FF:000400">
    <property type="entry name" value="EF hand family protein"/>
    <property type="match status" value="1"/>
</dbReference>
<reference evidence="3 4" key="1">
    <citation type="submission" date="2021-02" db="EMBL/GenBank/DDBJ databases">
        <title>Porcisia hertigi Genome sequencing and assembly.</title>
        <authorList>
            <person name="Almutairi H."/>
            <person name="Gatherer D."/>
        </authorList>
    </citation>
    <scope>NUCLEOTIDE SEQUENCE [LARGE SCALE GENOMIC DNA]</scope>
    <source>
        <strain evidence="3 4">C119</strain>
    </source>
</reference>
<dbReference type="SUPFAM" id="SSF47473">
    <property type="entry name" value="EF-hand"/>
    <property type="match status" value="1"/>
</dbReference>
<evidence type="ECO:0000313" key="3">
    <source>
        <dbReference type="EMBL" id="KAG5500406.1"/>
    </source>
</evidence>
<dbReference type="Pfam" id="PF13405">
    <property type="entry name" value="EF-hand_6"/>
    <property type="match status" value="1"/>
</dbReference>